<dbReference type="InterPro" id="IPR024930">
    <property type="entry name" value="Skp_dom_sf"/>
</dbReference>
<evidence type="ECO:0008006" key="6">
    <source>
        <dbReference type="Google" id="ProtNLM"/>
    </source>
</evidence>
<dbReference type="GO" id="GO:0050821">
    <property type="term" value="P:protein stabilization"/>
    <property type="evidence" value="ECO:0007669"/>
    <property type="project" value="TreeGrafter"/>
</dbReference>
<dbReference type="PANTHER" id="PTHR35089">
    <property type="entry name" value="CHAPERONE PROTEIN SKP"/>
    <property type="match status" value="1"/>
</dbReference>
<dbReference type="Proteomes" id="UP000177950">
    <property type="component" value="Unassembled WGS sequence"/>
</dbReference>
<evidence type="ECO:0000256" key="2">
    <source>
        <dbReference type="PIRNR" id="PIRNR002094"/>
    </source>
</evidence>
<dbReference type="AlphaFoldDB" id="A0A1F6UP65"/>
<comment type="caution">
    <text evidence="4">The sequence shown here is derived from an EMBL/GenBank/DDBJ whole genome shotgun (WGS) entry which is preliminary data.</text>
</comment>
<evidence type="ECO:0000313" key="5">
    <source>
        <dbReference type="Proteomes" id="UP000177950"/>
    </source>
</evidence>
<proteinExistence type="inferred from homology"/>
<evidence type="ECO:0000256" key="1">
    <source>
        <dbReference type="ARBA" id="ARBA00022729"/>
    </source>
</evidence>
<dbReference type="GO" id="GO:0051082">
    <property type="term" value="F:unfolded protein binding"/>
    <property type="evidence" value="ECO:0007669"/>
    <property type="project" value="InterPro"/>
</dbReference>
<dbReference type="SMART" id="SM00935">
    <property type="entry name" value="OmpH"/>
    <property type="match status" value="1"/>
</dbReference>
<dbReference type="PANTHER" id="PTHR35089:SF1">
    <property type="entry name" value="CHAPERONE PROTEIN SKP"/>
    <property type="match status" value="1"/>
</dbReference>
<reference evidence="4 5" key="1">
    <citation type="journal article" date="2016" name="Nat. Commun.">
        <title>Thousands of microbial genomes shed light on interconnected biogeochemical processes in an aquifer system.</title>
        <authorList>
            <person name="Anantharaman K."/>
            <person name="Brown C.T."/>
            <person name="Hug L.A."/>
            <person name="Sharon I."/>
            <person name="Castelle C.J."/>
            <person name="Probst A.J."/>
            <person name="Thomas B.C."/>
            <person name="Singh A."/>
            <person name="Wilkins M.J."/>
            <person name="Karaoz U."/>
            <person name="Brodie E.L."/>
            <person name="Williams K.H."/>
            <person name="Hubbard S.S."/>
            <person name="Banfield J.F."/>
        </authorList>
    </citation>
    <scope>NUCLEOTIDE SEQUENCE [LARGE SCALE GENOMIC DNA]</scope>
</reference>
<evidence type="ECO:0000313" key="4">
    <source>
        <dbReference type="EMBL" id="OGI59164.1"/>
    </source>
</evidence>
<sequence length="171" mass="19733">MDPDRTSRRLRSFLLPLLVLLAAPAVAELKVGYVNALRVIEEAPQGVAALKKLETEFSQRDKELVTLQNRIRQLDEELQKNVPAQKEADRRAREREALTLKRELKRATSEFREDYNQRRNEELAVLQQVVRKAILDIAKQDKYDLVLHEGTVYASDSIDITEKVLKKLGKQ</sequence>
<comment type="similarity">
    <text evidence="2">Belongs to the skp family.</text>
</comment>
<feature type="coiled-coil region" evidence="3">
    <location>
        <begin position="50"/>
        <end position="110"/>
    </location>
</feature>
<evidence type="ECO:0000256" key="3">
    <source>
        <dbReference type="SAM" id="Coils"/>
    </source>
</evidence>
<dbReference type="EMBL" id="MFSV01000008">
    <property type="protein sequence ID" value="OGI59164.1"/>
    <property type="molecule type" value="Genomic_DNA"/>
</dbReference>
<keyword evidence="1" id="KW-0732">Signal</keyword>
<dbReference type="InterPro" id="IPR005632">
    <property type="entry name" value="Chaperone_Skp"/>
</dbReference>
<dbReference type="Gene3D" id="3.30.910.20">
    <property type="entry name" value="Skp domain"/>
    <property type="match status" value="1"/>
</dbReference>
<keyword evidence="3" id="KW-0175">Coiled coil</keyword>
<organism evidence="4 5">
    <name type="scientific">Candidatus Muproteobacteria bacterium RBG_19FT_COMBO_61_10</name>
    <dbReference type="NCBI Taxonomy" id="1817761"/>
    <lineage>
        <taxon>Bacteria</taxon>
        <taxon>Pseudomonadati</taxon>
        <taxon>Pseudomonadota</taxon>
        <taxon>Candidatus Muproteobacteria</taxon>
    </lineage>
</organism>
<dbReference type="Pfam" id="PF03938">
    <property type="entry name" value="OmpH"/>
    <property type="match status" value="1"/>
</dbReference>
<dbReference type="SUPFAM" id="SSF111384">
    <property type="entry name" value="OmpH-like"/>
    <property type="match status" value="1"/>
</dbReference>
<dbReference type="GO" id="GO:0005829">
    <property type="term" value="C:cytosol"/>
    <property type="evidence" value="ECO:0007669"/>
    <property type="project" value="TreeGrafter"/>
</dbReference>
<dbReference type="PIRSF" id="PIRSF002094">
    <property type="entry name" value="OMP26_Skp"/>
    <property type="match status" value="1"/>
</dbReference>
<name>A0A1F6UP65_9PROT</name>
<gene>
    <name evidence="4" type="ORF">A2V58_04150</name>
</gene>
<accession>A0A1F6UP65</accession>
<protein>
    <recommendedName>
        <fullName evidence="6">Molecular chaperone Skp</fullName>
    </recommendedName>
</protein>